<proteinExistence type="predicted"/>
<dbReference type="Proteomes" id="UP000198914">
    <property type="component" value="Unassembled WGS sequence"/>
</dbReference>
<reference evidence="2" key="1">
    <citation type="submission" date="2016-10" db="EMBL/GenBank/DDBJ databases">
        <authorList>
            <person name="Varghese N."/>
            <person name="Submissions S."/>
        </authorList>
    </citation>
    <scope>NUCLEOTIDE SEQUENCE [LARGE SCALE GENOMIC DNA]</scope>
    <source>
        <strain evidence="2">DSM 100420</strain>
    </source>
</reference>
<keyword evidence="2" id="KW-1185">Reference proteome</keyword>
<dbReference type="EMBL" id="FNPX01000012">
    <property type="protein sequence ID" value="SDZ37251.1"/>
    <property type="molecule type" value="Genomic_DNA"/>
</dbReference>
<dbReference type="STRING" id="1244108.SAMN05444004_1127"/>
<evidence type="ECO:0000313" key="2">
    <source>
        <dbReference type="Proteomes" id="UP000198914"/>
    </source>
</evidence>
<name>A0A1H3SI90_9RHOB</name>
<sequence>MNSIRVICVGCLFLSGLWMVQNQHVYIGKDVENGKDVDRNYSDITEEILTALRSGGMSIYDNITVSIQECGVIIDTTHSVEKCVNDRQRVRSVLQIDLATYDIKRRSGDLLPFAIGTAVSGATALGNNYFIEPADLHECQSEIQFPQPGNTEINYYCDGTVGKEKNRIFYFLFARGPNGDRIEAALEDASILGMCGER</sequence>
<organism evidence="1 2">
    <name type="scientific">Jannaschia faecimaris</name>
    <dbReference type="NCBI Taxonomy" id="1244108"/>
    <lineage>
        <taxon>Bacteria</taxon>
        <taxon>Pseudomonadati</taxon>
        <taxon>Pseudomonadota</taxon>
        <taxon>Alphaproteobacteria</taxon>
        <taxon>Rhodobacterales</taxon>
        <taxon>Roseobacteraceae</taxon>
        <taxon>Jannaschia</taxon>
    </lineage>
</organism>
<dbReference type="RefSeq" id="WP_139176630.1">
    <property type="nucleotide sequence ID" value="NZ_FNPX01000012.1"/>
</dbReference>
<accession>A0A1H3SI90</accession>
<dbReference type="AlphaFoldDB" id="A0A1H3SI90"/>
<evidence type="ECO:0000313" key="1">
    <source>
        <dbReference type="EMBL" id="SDZ37251.1"/>
    </source>
</evidence>
<gene>
    <name evidence="1" type="ORF">SAMN05444004_1127</name>
</gene>
<protein>
    <submittedName>
        <fullName evidence="1">Uncharacterized protein</fullName>
    </submittedName>
</protein>